<dbReference type="Gene3D" id="2.60.120.10">
    <property type="entry name" value="Jelly Rolls"/>
    <property type="match status" value="1"/>
</dbReference>
<dbReference type="RefSeq" id="WP_218843684.1">
    <property type="nucleotide sequence ID" value="NZ_JACBZS010000001.1"/>
</dbReference>
<name>A0A7Z0D7D4_9ACTN</name>
<evidence type="ECO:0000259" key="2">
    <source>
        <dbReference type="PROSITE" id="PS50943"/>
    </source>
</evidence>
<dbReference type="SUPFAM" id="SSF51182">
    <property type="entry name" value="RmlC-like cupins"/>
    <property type="match status" value="1"/>
</dbReference>
<dbReference type="Pfam" id="PF01381">
    <property type="entry name" value="HTH_3"/>
    <property type="match status" value="1"/>
</dbReference>
<sequence length="194" mass="20583">MSEEVDAVTVADLGAVIRTTRKRLGMSVADLATRAGVSFGLVSELERGKGNPSFSSLSRLAAALDMPLAALVSPRADDAMVVRGDQRTHIPVAPGTPASMRVVRELLTPRTALVIQLIRSTLPPGFSNEEQPFRHLGTEAVTVESGVLIVVHGERRVRLAAGDSITYPCSVPHWWANGDDGETVVLGAVSPIEP</sequence>
<evidence type="ECO:0000256" key="1">
    <source>
        <dbReference type="ARBA" id="ARBA00023125"/>
    </source>
</evidence>
<dbReference type="Proteomes" id="UP000527616">
    <property type="component" value="Unassembled WGS sequence"/>
</dbReference>
<gene>
    <name evidence="3" type="ORF">GGQ54_000775</name>
</gene>
<evidence type="ECO:0000313" key="3">
    <source>
        <dbReference type="EMBL" id="NYI70215.1"/>
    </source>
</evidence>
<dbReference type="EMBL" id="JACBZS010000001">
    <property type="protein sequence ID" value="NYI70215.1"/>
    <property type="molecule type" value="Genomic_DNA"/>
</dbReference>
<dbReference type="CDD" id="cd00093">
    <property type="entry name" value="HTH_XRE"/>
    <property type="match status" value="1"/>
</dbReference>
<accession>A0A7Z0D7D4</accession>
<organism evidence="3 4">
    <name type="scientific">Naumannella cuiyingiana</name>
    <dbReference type="NCBI Taxonomy" id="1347891"/>
    <lineage>
        <taxon>Bacteria</taxon>
        <taxon>Bacillati</taxon>
        <taxon>Actinomycetota</taxon>
        <taxon>Actinomycetes</taxon>
        <taxon>Propionibacteriales</taxon>
        <taxon>Propionibacteriaceae</taxon>
        <taxon>Naumannella</taxon>
    </lineage>
</organism>
<dbReference type="InterPro" id="IPR050807">
    <property type="entry name" value="TransReg_Diox_bact_type"/>
</dbReference>
<dbReference type="Gene3D" id="1.10.260.40">
    <property type="entry name" value="lambda repressor-like DNA-binding domains"/>
    <property type="match status" value="1"/>
</dbReference>
<dbReference type="InterPro" id="IPR011051">
    <property type="entry name" value="RmlC_Cupin_sf"/>
</dbReference>
<proteinExistence type="predicted"/>
<dbReference type="PROSITE" id="PS50943">
    <property type="entry name" value="HTH_CROC1"/>
    <property type="match status" value="1"/>
</dbReference>
<comment type="caution">
    <text evidence="3">The sequence shown here is derived from an EMBL/GenBank/DDBJ whole genome shotgun (WGS) entry which is preliminary data.</text>
</comment>
<dbReference type="Pfam" id="PF07883">
    <property type="entry name" value="Cupin_2"/>
    <property type="match status" value="1"/>
</dbReference>
<dbReference type="InterPro" id="IPR010982">
    <property type="entry name" value="Lambda_DNA-bd_dom_sf"/>
</dbReference>
<dbReference type="PANTHER" id="PTHR46797:SF1">
    <property type="entry name" value="METHYLPHOSPHONATE SYNTHASE"/>
    <property type="match status" value="1"/>
</dbReference>
<dbReference type="CDD" id="cd02209">
    <property type="entry name" value="cupin_XRE_C"/>
    <property type="match status" value="1"/>
</dbReference>
<dbReference type="GO" id="GO:0003700">
    <property type="term" value="F:DNA-binding transcription factor activity"/>
    <property type="evidence" value="ECO:0007669"/>
    <property type="project" value="TreeGrafter"/>
</dbReference>
<dbReference type="SUPFAM" id="SSF47413">
    <property type="entry name" value="lambda repressor-like DNA-binding domains"/>
    <property type="match status" value="1"/>
</dbReference>
<dbReference type="InterPro" id="IPR014710">
    <property type="entry name" value="RmlC-like_jellyroll"/>
</dbReference>
<keyword evidence="4" id="KW-1185">Reference proteome</keyword>
<keyword evidence="1" id="KW-0238">DNA-binding</keyword>
<evidence type="ECO:0000313" key="4">
    <source>
        <dbReference type="Proteomes" id="UP000527616"/>
    </source>
</evidence>
<reference evidence="3 4" key="1">
    <citation type="submission" date="2020-07" db="EMBL/GenBank/DDBJ databases">
        <title>Sequencing the genomes of 1000 actinobacteria strains.</title>
        <authorList>
            <person name="Klenk H.-P."/>
        </authorList>
    </citation>
    <scope>NUCLEOTIDE SEQUENCE [LARGE SCALE GENOMIC DNA]</scope>
    <source>
        <strain evidence="3 4">DSM 103164</strain>
    </source>
</reference>
<dbReference type="GO" id="GO:0003677">
    <property type="term" value="F:DNA binding"/>
    <property type="evidence" value="ECO:0007669"/>
    <property type="project" value="UniProtKB-KW"/>
</dbReference>
<dbReference type="GO" id="GO:0005829">
    <property type="term" value="C:cytosol"/>
    <property type="evidence" value="ECO:0007669"/>
    <property type="project" value="TreeGrafter"/>
</dbReference>
<dbReference type="AlphaFoldDB" id="A0A7Z0D7D4"/>
<dbReference type="PANTHER" id="PTHR46797">
    <property type="entry name" value="HTH-TYPE TRANSCRIPTIONAL REGULATOR"/>
    <property type="match status" value="1"/>
</dbReference>
<protein>
    <submittedName>
        <fullName evidence="3">Transcriptional regulator with XRE-family HTH domain</fullName>
    </submittedName>
</protein>
<dbReference type="InterPro" id="IPR001387">
    <property type="entry name" value="Cro/C1-type_HTH"/>
</dbReference>
<dbReference type="InterPro" id="IPR013096">
    <property type="entry name" value="Cupin_2"/>
</dbReference>
<feature type="domain" description="HTH cro/C1-type" evidence="2">
    <location>
        <begin position="17"/>
        <end position="71"/>
    </location>
</feature>
<dbReference type="SMART" id="SM00530">
    <property type="entry name" value="HTH_XRE"/>
    <property type="match status" value="1"/>
</dbReference>